<comment type="caution">
    <text evidence="1">The sequence shown here is derived from an EMBL/GenBank/DDBJ whole genome shotgun (WGS) entry which is preliminary data.</text>
</comment>
<protein>
    <submittedName>
        <fullName evidence="1">Uncharacterized protein</fullName>
    </submittedName>
</protein>
<accession>A0ACC0V3N0</accession>
<evidence type="ECO:0000313" key="1">
    <source>
        <dbReference type="EMBL" id="KAI9901044.1"/>
    </source>
</evidence>
<sequence>MHPHVNKPTLTYLTKQPTTPLQHTKAIKKEKKTMTLLSAPILAVALAAALAAHIWNRASSPLWHLPGPRASRLTSLILRWHEFRAGRTAYIHALHLRHGPVVRVAPGEVSFSSYEAVKEIYGSQGSGYDKTSFYDLFRVFGRRTMFSTLNKTDHAKRKRLLADRYANSNVIKPASLDGINDLAREFARQCGDAKGRSVDIYIKLHSYACDGVTHHLFHPHGSDALRKHSDELMMHQVTTDNSLASRLVSLHYPTLYTYLSKLLHLFIDPRATPLADDFVLSRSSKPDPAEFTLLSRLQEKTVSSGGGGDGGALDATDTAAECNDHMVAGIDTSGDSLCFLMWQLSQPESQHYQTRLREEIAASSYSLSSPSPSSSGDSGARFDELPFLDAVVQEGLRCFPAIPMSLPRVVPEGGRAVVDGVFVPAGTVVSSQAYSVGRCDEGVFPEPDSFRPERWLRAGGEAERRRLMFAFSHGGRGCVGKHLALAEMKLLLIHVYSQFTTTPDPAMTVGSMRMHEQIISARPLGQRCLLKFTPVAA</sequence>
<evidence type="ECO:0000313" key="2">
    <source>
        <dbReference type="Proteomes" id="UP001163324"/>
    </source>
</evidence>
<proteinExistence type="predicted"/>
<dbReference type="EMBL" id="CM047942">
    <property type="protein sequence ID" value="KAI9901044.1"/>
    <property type="molecule type" value="Genomic_DNA"/>
</dbReference>
<keyword evidence="2" id="KW-1185">Reference proteome</keyword>
<dbReference type="Proteomes" id="UP001163324">
    <property type="component" value="Chromosome 3"/>
</dbReference>
<name>A0ACC0V3N0_9HYPO</name>
<organism evidence="1 2">
    <name type="scientific">Trichothecium roseum</name>
    <dbReference type="NCBI Taxonomy" id="47278"/>
    <lineage>
        <taxon>Eukaryota</taxon>
        <taxon>Fungi</taxon>
        <taxon>Dikarya</taxon>
        <taxon>Ascomycota</taxon>
        <taxon>Pezizomycotina</taxon>
        <taxon>Sordariomycetes</taxon>
        <taxon>Hypocreomycetidae</taxon>
        <taxon>Hypocreales</taxon>
        <taxon>Hypocreales incertae sedis</taxon>
        <taxon>Trichothecium</taxon>
    </lineage>
</organism>
<reference evidence="1" key="1">
    <citation type="submission" date="2022-10" db="EMBL/GenBank/DDBJ databases">
        <title>Complete Genome of Trichothecium roseum strain YXFP-22015, a Plant Pathogen Isolated from Citrus.</title>
        <authorList>
            <person name="Wang Y."/>
            <person name="Zhu L."/>
        </authorList>
    </citation>
    <scope>NUCLEOTIDE SEQUENCE</scope>
    <source>
        <strain evidence="1">YXFP-22015</strain>
    </source>
</reference>
<gene>
    <name evidence="1" type="ORF">N3K66_002861</name>
</gene>